<dbReference type="RefSeq" id="WP_184856926.1">
    <property type="nucleotide sequence ID" value="NZ_JACHLK010000003.1"/>
</dbReference>
<dbReference type="Gene3D" id="1.20.144.10">
    <property type="entry name" value="Phosphatidic acid phosphatase type 2/haloperoxidase"/>
    <property type="match status" value="2"/>
</dbReference>
<sequence length="288" mass="30345">MMMPDALAIGTLVASSPLGWWLAGLVLASLVGPASLWGLRALRRHGGPLLHKALPTLTPIDARWVLLAGMAAAACAMVLAGSVMAELAESGSERGANDWGAVDDAIAAGLRLQAPAEVLRLFATLTHLGDTAVLTTLTAVVGAALWWHGQRLLATGWLAALAGNGALTRILKSIFERARPEHLHHGVAQADGYSFPSGHSSASMVAYTLLAYLATRLLPARWHMPCAVLAGMLVFTTGWSRMVLQVHYASDVLAGWLLGGTWMVCTVLVIESVARWRQAAPAATPARS</sequence>
<proteinExistence type="predicted"/>
<feature type="domain" description="Phosphatidic acid phosphatase type 2/haloperoxidase" evidence="2">
    <location>
        <begin position="155"/>
        <end position="267"/>
    </location>
</feature>
<dbReference type="EC" id="3.6.1.27" evidence="3"/>
<dbReference type="InterPro" id="IPR036938">
    <property type="entry name" value="PAP2/HPO_sf"/>
</dbReference>
<gene>
    <name evidence="3" type="ORF">HNP48_002194</name>
</gene>
<feature type="transmembrane region" description="Helical" evidence="1">
    <location>
        <begin position="252"/>
        <end position="270"/>
    </location>
</feature>
<dbReference type="GO" id="GO:0050380">
    <property type="term" value="F:undecaprenyl-diphosphatase activity"/>
    <property type="evidence" value="ECO:0007669"/>
    <property type="project" value="UniProtKB-EC"/>
</dbReference>
<name>A0A7X0PCR3_9BURK</name>
<dbReference type="AlphaFoldDB" id="A0A7X0PCR3"/>
<evidence type="ECO:0000259" key="2">
    <source>
        <dbReference type="SMART" id="SM00014"/>
    </source>
</evidence>
<comment type="caution">
    <text evidence="3">The sequence shown here is derived from an EMBL/GenBank/DDBJ whole genome shotgun (WGS) entry which is preliminary data.</text>
</comment>
<dbReference type="Pfam" id="PF01569">
    <property type="entry name" value="PAP2"/>
    <property type="match status" value="1"/>
</dbReference>
<feature type="transmembrane region" description="Helical" evidence="1">
    <location>
        <begin position="222"/>
        <end position="240"/>
    </location>
</feature>
<evidence type="ECO:0000313" key="3">
    <source>
        <dbReference type="EMBL" id="MBB6559527.1"/>
    </source>
</evidence>
<accession>A0A7X0PCR3</accession>
<dbReference type="PANTHER" id="PTHR14969:SF13">
    <property type="entry name" value="AT30094P"/>
    <property type="match status" value="1"/>
</dbReference>
<feature type="transmembrane region" description="Helical" evidence="1">
    <location>
        <begin position="121"/>
        <end position="146"/>
    </location>
</feature>
<feature type="transmembrane region" description="Helical" evidence="1">
    <location>
        <begin position="64"/>
        <end position="85"/>
    </location>
</feature>
<evidence type="ECO:0000256" key="1">
    <source>
        <dbReference type="SAM" id="Phobius"/>
    </source>
</evidence>
<keyword evidence="1" id="KW-0472">Membrane</keyword>
<keyword evidence="1" id="KW-0812">Transmembrane</keyword>
<dbReference type="PANTHER" id="PTHR14969">
    <property type="entry name" value="SPHINGOSINE-1-PHOSPHATE PHOSPHOHYDROLASE"/>
    <property type="match status" value="1"/>
</dbReference>
<dbReference type="SMART" id="SM00014">
    <property type="entry name" value="acidPPc"/>
    <property type="match status" value="1"/>
</dbReference>
<dbReference type="EMBL" id="JACHLK010000003">
    <property type="protein sequence ID" value="MBB6559527.1"/>
    <property type="molecule type" value="Genomic_DNA"/>
</dbReference>
<dbReference type="Proteomes" id="UP000575083">
    <property type="component" value="Unassembled WGS sequence"/>
</dbReference>
<dbReference type="InterPro" id="IPR000326">
    <property type="entry name" value="PAP2/HPO"/>
</dbReference>
<keyword evidence="3" id="KW-0378">Hydrolase</keyword>
<protein>
    <submittedName>
        <fullName evidence="3">Undecaprenyl-diphosphatase</fullName>
        <ecNumber evidence="3">3.6.1.27</ecNumber>
    </submittedName>
</protein>
<dbReference type="SUPFAM" id="SSF48317">
    <property type="entry name" value="Acid phosphatase/Vanadium-dependent haloperoxidase"/>
    <property type="match status" value="1"/>
</dbReference>
<dbReference type="CDD" id="cd03392">
    <property type="entry name" value="PAP2_like_2"/>
    <property type="match status" value="1"/>
</dbReference>
<evidence type="ECO:0000313" key="4">
    <source>
        <dbReference type="Proteomes" id="UP000575083"/>
    </source>
</evidence>
<keyword evidence="1" id="KW-1133">Transmembrane helix</keyword>
<keyword evidence="4" id="KW-1185">Reference proteome</keyword>
<reference evidence="3 4" key="1">
    <citation type="submission" date="2020-08" db="EMBL/GenBank/DDBJ databases">
        <title>Functional genomics of gut bacteria from endangered species of beetles.</title>
        <authorList>
            <person name="Carlos-Shanley C."/>
        </authorList>
    </citation>
    <scope>NUCLEOTIDE SEQUENCE [LARGE SCALE GENOMIC DNA]</scope>
    <source>
        <strain evidence="3 4">S00198</strain>
    </source>
</reference>
<organism evidence="3 4">
    <name type="scientific">Acidovorax soli</name>
    <dbReference type="NCBI Taxonomy" id="592050"/>
    <lineage>
        <taxon>Bacteria</taxon>
        <taxon>Pseudomonadati</taxon>
        <taxon>Pseudomonadota</taxon>
        <taxon>Betaproteobacteria</taxon>
        <taxon>Burkholderiales</taxon>
        <taxon>Comamonadaceae</taxon>
        <taxon>Acidovorax</taxon>
    </lineage>
</organism>